<evidence type="ECO:0000313" key="2">
    <source>
        <dbReference type="EMBL" id="KAH6689860.1"/>
    </source>
</evidence>
<reference evidence="2" key="1">
    <citation type="journal article" date="2021" name="Nat. Commun.">
        <title>Genetic determinants of endophytism in the Arabidopsis root mycobiome.</title>
        <authorList>
            <person name="Mesny F."/>
            <person name="Miyauchi S."/>
            <person name="Thiergart T."/>
            <person name="Pickel B."/>
            <person name="Atanasova L."/>
            <person name="Karlsson M."/>
            <person name="Huettel B."/>
            <person name="Barry K.W."/>
            <person name="Haridas S."/>
            <person name="Chen C."/>
            <person name="Bauer D."/>
            <person name="Andreopoulos W."/>
            <person name="Pangilinan J."/>
            <person name="LaButti K."/>
            <person name="Riley R."/>
            <person name="Lipzen A."/>
            <person name="Clum A."/>
            <person name="Drula E."/>
            <person name="Henrissat B."/>
            <person name="Kohler A."/>
            <person name="Grigoriev I.V."/>
            <person name="Martin F.M."/>
            <person name="Hacquard S."/>
        </authorList>
    </citation>
    <scope>NUCLEOTIDE SEQUENCE</scope>
    <source>
        <strain evidence="2">MPI-SDFR-AT-0117</strain>
    </source>
</reference>
<sequence length="220" mass="23190">MAIMSLKKMLFAAVGITMAAAATLEELAQGCNVTTKVLEDLISIEDYANVDATKFAGFFQQPIEVVAKWPASVKKDILPLMAAEIKYYQNDRQGESPIMAMAAKTIAEQGNGKLSKRNVDESRQYIQYRTQQLTLHEARMDASESGCTQNAPCLACISSASLALLAAIAGCAATAAAEEAIWAGVTFGIATAPIWLKLVACIATAGSVAAGAVGTCYTLL</sequence>
<organism evidence="2 3">
    <name type="scientific">Plectosphaerella plurivora</name>
    <dbReference type="NCBI Taxonomy" id="936078"/>
    <lineage>
        <taxon>Eukaryota</taxon>
        <taxon>Fungi</taxon>
        <taxon>Dikarya</taxon>
        <taxon>Ascomycota</taxon>
        <taxon>Pezizomycotina</taxon>
        <taxon>Sordariomycetes</taxon>
        <taxon>Hypocreomycetidae</taxon>
        <taxon>Glomerellales</taxon>
        <taxon>Plectosphaerellaceae</taxon>
        <taxon>Plectosphaerella</taxon>
    </lineage>
</organism>
<gene>
    <name evidence="2" type="ORF">F5X68DRAFT_230462</name>
</gene>
<dbReference type="Proteomes" id="UP000770015">
    <property type="component" value="Unassembled WGS sequence"/>
</dbReference>
<dbReference type="AlphaFoldDB" id="A0A9P8VGG2"/>
<keyword evidence="3" id="KW-1185">Reference proteome</keyword>
<dbReference type="OrthoDB" id="10365702at2759"/>
<feature type="signal peptide" evidence="1">
    <location>
        <begin position="1"/>
        <end position="21"/>
    </location>
</feature>
<comment type="caution">
    <text evidence="2">The sequence shown here is derived from an EMBL/GenBank/DDBJ whole genome shotgun (WGS) entry which is preliminary data.</text>
</comment>
<name>A0A9P8VGG2_9PEZI</name>
<protein>
    <submittedName>
        <fullName evidence="2">Uncharacterized protein</fullName>
    </submittedName>
</protein>
<accession>A0A9P8VGG2</accession>
<proteinExistence type="predicted"/>
<evidence type="ECO:0000313" key="3">
    <source>
        <dbReference type="Proteomes" id="UP000770015"/>
    </source>
</evidence>
<evidence type="ECO:0000256" key="1">
    <source>
        <dbReference type="SAM" id="SignalP"/>
    </source>
</evidence>
<keyword evidence="1" id="KW-0732">Signal</keyword>
<dbReference type="EMBL" id="JAGSXJ010000007">
    <property type="protein sequence ID" value="KAH6689860.1"/>
    <property type="molecule type" value="Genomic_DNA"/>
</dbReference>
<feature type="chain" id="PRO_5040273966" evidence="1">
    <location>
        <begin position="22"/>
        <end position="220"/>
    </location>
</feature>